<evidence type="ECO:0000313" key="2">
    <source>
        <dbReference type="EMBL" id="EFJ33557.1"/>
    </source>
</evidence>
<feature type="compositionally biased region" description="Polar residues" evidence="1">
    <location>
        <begin position="1"/>
        <end position="22"/>
    </location>
</feature>
<dbReference type="EMBL" id="GL377570">
    <property type="protein sequence ID" value="EFJ33557.1"/>
    <property type="molecule type" value="Genomic_DNA"/>
</dbReference>
<dbReference type="AlphaFoldDB" id="D8R1H9"/>
<evidence type="ECO:0000313" key="3">
    <source>
        <dbReference type="Proteomes" id="UP000001514"/>
    </source>
</evidence>
<evidence type="ECO:0000256" key="1">
    <source>
        <dbReference type="SAM" id="MobiDB-lite"/>
    </source>
</evidence>
<name>D8R1H9_SELML</name>
<proteinExistence type="predicted"/>
<organism evidence="3">
    <name type="scientific">Selaginella moellendorffii</name>
    <name type="common">Spikemoss</name>
    <dbReference type="NCBI Taxonomy" id="88036"/>
    <lineage>
        <taxon>Eukaryota</taxon>
        <taxon>Viridiplantae</taxon>
        <taxon>Streptophyta</taxon>
        <taxon>Embryophyta</taxon>
        <taxon>Tracheophyta</taxon>
        <taxon>Lycopodiopsida</taxon>
        <taxon>Selaginellales</taxon>
        <taxon>Selaginellaceae</taxon>
        <taxon>Selaginella</taxon>
    </lineage>
</organism>
<reference evidence="2 3" key="1">
    <citation type="journal article" date="2011" name="Science">
        <title>The Selaginella genome identifies genetic changes associated with the evolution of vascular plants.</title>
        <authorList>
            <person name="Banks J.A."/>
            <person name="Nishiyama T."/>
            <person name="Hasebe M."/>
            <person name="Bowman J.L."/>
            <person name="Gribskov M."/>
            <person name="dePamphilis C."/>
            <person name="Albert V.A."/>
            <person name="Aono N."/>
            <person name="Aoyama T."/>
            <person name="Ambrose B.A."/>
            <person name="Ashton N.W."/>
            <person name="Axtell M.J."/>
            <person name="Barker E."/>
            <person name="Barker M.S."/>
            <person name="Bennetzen J.L."/>
            <person name="Bonawitz N.D."/>
            <person name="Chapple C."/>
            <person name="Cheng C."/>
            <person name="Correa L.G."/>
            <person name="Dacre M."/>
            <person name="DeBarry J."/>
            <person name="Dreyer I."/>
            <person name="Elias M."/>
            <person name="Engstrom E.M."/>
            <person name="Estelle M."/>
            <person name="Feng L."/>
            <person name="Finet C."/>
            <person name="Floyd S.K."/>
            <person name="Frommer W.B."/>
            <person name="Fujita T."/>
            <person name="Gramzow L."/>
            <person name="Gutensohn M."/>
            <person name="Harholt J."/>
            <person name="Hattori M."/>
            <person name="Heyl A."/>
            <person name="Hirai T."/>
            <person name="Hiwatashi Y."/>
            <person name="Ishikawa M."/>
            <person name="Iwata M."/>
            <person name="Karol K.G."/>
            <person name="Koehler B."/>
            <person name="Kolukisaoglu U."/>
            <person name="Kubo M."/>
            <person name="Kurata T."/>
            <person name="Lalonde S."/>
            <person name="Li K."/>
            <person name="Li Y."/>
            <person name="Litt A."/>
            <person name="Lyons E."/>
            <person name="Manning G."/>
            <person name="Maruyama T."/>
            <person name="Michael T.P."/>
            <person name="Mikami K."/>
            <person name="Miyazaki S."/>
            <person name="Morinaga S."/>
            <person name="Murata T."/>
            <person name="Mueller-Roeber B."/>
            <person name="Nelson D.R."/>
            <person name="Obara M."/>
            <person name="Oguri Y."/>
            <person name="Olmstead R.G."/>
            <person name="Onodera N."/>
            <person name="Petersen B.L."/>
            <person name="Pils B."/>
            <person name="Prigge M."/>
            <person name="Rensing S.A."/>
            <person name="Riano-Pachon D.M."/>
            <person name="Roberts A.W."/>
            <person name="Sato Y."/>
            <person name="Scheller H.V."/>
            <person name="Schulz B."/>
            <person name="Schulz C."/>
            <person name="Shakirov E.V."/>
            <person name="Shibagaki N."/>
            <person name="Shinohara N."/>
            <person name="Shippen D.E."/>
            <person name="Soerensen I."/>
            <person name="Sotooka R."/>
            <person name="Sugimoto N."/>
            <person name="Sugita M."/>
            <person name="Sumikawa N."/>
            <person name="Tanurdzic M."/>
            <person name="Theissen G."/>
            <person name="Ulvskov P."/>
            <person name="Wakazuki S."/>
            <person name="Weng J.K."/>
            <person name="Willats W.W."/>
            <person name="Wipf D."/>
            <person name="Wolf P.G."/>
            <person name="Yang L."/>
            <person name="Zimmer A.D."/>
            <person name="Zhu Q."/>
            <person name="Mitros T."/>
            <person name="Hellsten U."/>
            <person name="Loque D."/>
            <person name="Otillar R."/>
            <person name="Salamov A."/>
            <person name="Schmutz J."/>
            <person name="Shapiro H."/>
            <person name="Lindquist E."/>
            <person name="Lucas S."/>
            <person name="Rokhsar D."/>
            <person name="Grigoriev I.V."/>
        </authorList>
    </citation>
    <scope>NUCLEOTIDE SEQUENCE [LARGE SCALE GENOMIC DNA]</scope>
</reference>
<dbReference type="Gramene" id="EFJ33557">
    <property type="protein sequence ID" value="EFJ33557"/>
    <property type="gene ID" value="SELMODRAFT_406173"/>
</dbReference>
<sequence length="114" mass="12881">MENIQTSFPDSVSDHMSSSHGNNAGRCASLWQAEEFKSGSFLVTKEVPNPYIHLSIDVYIDMFYKDDKVVEVLAPPPPLLSPSRKYLSLQFKAYQFSFMVNVITHFGNKSFVAL</sequence>
<feature type="region of interest" description="Disordered" evidence="1">
    <location>
        <begin position="1"/>
        <end position="24"/>
    </location>
</feature>
<accession>D8R1H9</accession>
<protein>
    <submittedName>
        <fullName evidence="2">Uncharacterized protein</fullName>
    </submittedName>
</protein>
<dbReference type="Proteomes" id="UP000001514">
    <property type="component" value="Unassembled WGS sequence"/>
</dbReference>
<dbReference type="KEGG" id="smo:SELMODRAFT_406173"/>
<keyword evidence="3" id="KW-1185">Reference proteome</keyword>
<dbReference type="InParanoid" id="D8R1H9"/>
<dbReference type="HOGENOM" id="CLU_2125379_0_0_1"/>
<gene>
    <name evidence="2" type="ORF">SELMODRAFT_406173</name>
</gene>